<dbReference type="Gene3D" id="3.20.20.140">
    <property type="entry name" value="Metal-dependent hydrolases"/>
    <property type="match status" value="2"/>
</dbReference>
<dbReference type="PANTHER" id="PTHR43794">
    <property type="entry name" value="AMINOHYDROLASE SSNA-RELATED"/>
    <property type="match status" value="1"/>
</dbReference>
<sequence>MSRERDGEATAERGSTDGETVDTSGVTTYEGTILVGSDFEAVEGRLVVEDGTVAAIEEASVASDDIVCPAFVNAHTHIGDSVAKEAGGGLDLDDLVAPPDGLKHRILRDTPTEEKVAAMRRSLRYMHATGTTAHVEFREGGVAGVEAIEAASDGLPVESVVLGRETVEAMEHPFAAGFGASGARDADFDAERNATRRAGKLFGIHAGERDSLDVGAAMDLDPDHIVHMVHPDETHLDRLADAEWPVVVCPRSNLVTGVGVPPVRELLDRTTVALGTDNVMLNAPSMFREMEFAAKFTDASAVEVLRMATVNGAEIAGLDCGVLAEGRPASLVVLDGDSDNLAGVRDPVRAVVRRAGEGDVKAVRP</sequence>
<dbReference type="InterPro" id="IPR006680">
    <property type="entry name" value="Amidohydro-rel"/>
</dbReference>
<dbReference type="InterPro" id="IPR011059">
    <property type="entry name" value="Metal-dep_hydrolase_composite"/>
</dbReference>
<comment type="caution">
    <text evidence="3">The sequence shown here is derived from an EMBL/GenBank/DDBJ whole genome shotgun (WGS) entry which is preliminary data.</text>
</comment>
<dbReference type="CDD" id="cd01305">
    <property type="entry name" value="archeal_chlorohydrolases"/>
    <property type="match status" value="1"/>
</dbReference>
<evidence type="ECO:0000313" key="4">
    <source>
        <dbReference type="Proteomes" id="UP000437065"/>
    </source>
</evidence>
<feature type="region of interest" description="Disordered" evidence="1">
    <location>
        <begin position="1"/>
        <end position="25"/>
    </location>
</feature>
<dbReference type="Proteomes" id="UP000437065">
    <property type="component" value="Unassembled WGS sequence"/>
</dbReference>
<dbReference type="EMBL" id="WUUS01000010">
    <property type="protein sequence ID" value="MXR42646.1"/>
    <property type="molecule type" value="Genomic_DNA"/>
</dbReference>
<dbReference type="PANTHER" id="PTHR43794:SF5">
    <property type="entry name" value="CHLOROHYDROLASE FAMILY PROTEIN"/>
    <property type="match status" value="1"/>
</dbReference>
<dbReference type="SUPFAM" id="SSF51338">
    <property type="entry name" value="Composite domain of metallo-dependent hydrolases"/>
    <property type="match status" value="1"/>
</dbReference>
<gene>
    <name evidence="3" type="ORF">GRX01_15035</name>
</gene>
<keyword evidence="4" id="KW-1185">Reference proteome</keyword>
<accession>A0A6B0SYQ2</accession>
<reference evidence="3 4" key="1">
    <citation type="submission" date="2019-12" db="EMBL/GenBank/DDBJ databases">
        <title>Isolation and characterization of three novel carbon monoxide-oxidizing members of Halobacteria from salione crusts and soils.</title>
        <authorList>
            <person name="Myers M.R."/>
            <person name="King G.M."/>
        </authorList>
    </citation>
    <scope>NUCLEOTIDE SEQUENCE [LARGE SCALE GENOMIC DNA]</scope>
    <source>
        <strain evidence="3 4">WSA2</strain>
    </source>
</reference>
<feature type="domain" description="Amidohydrolase-related" evidence="2">
    <location>
        <begin position="66"/>
        <end position="352"/>
    </location>
</feature>
<evidence type="ECO:0000256" key="1">
    <source>
        <dbReference type="SAM" id="MobiDB-lite"/>
    </source>
</evidence>
<dbReference type="InterPro" id="IPR050287">
    <property type="entry name" value="MTA/SAH_deaminase"/>
</dbReference>
<proteinExistence type="predicted"/>
<organism evidence="3 4">
    <name type="scientific">Halobaculum saliterrae</name>
    <dbReference type="NCBI Taxonomy" id="2073113"/>
    <lineage>
        <taxon>Archaea</taxon>
        <taxon>Methanobacteriati</taxon>
        <taxon>Methanobacteriota</taxon>
        <taxon>Stenosarchaea group</taxon>
        <taxon>Halobacteria</taxon>
        <taxon>Halobacteriales</taxon>
        <taxon>Haloferacaceae</taxon>
        <taxon>Halobaculum</taxon>
    </lineage>
</organism>
<dbReference type="RefSeq" id="WP_159669314.1">
    <property type="nucleotide sequence ID" value="NZ_WUUS01000010.1"/>
</dbReference>
<evidence type="ECO:0000259" key="2">
    <source>
        <dbReference type="Pfam" id="PF01979"/>
    </source>
</evidence>
<dbReference type="Gene3D" id="2.30.40.10">
    <property type="entry name" value="Urease, subunit C, domain 1"/>
    <property type="match status" value="2"/>
</dbReference>
<dbReference type="GO" id="GO:0016810">
    <property type="term" value="F:hydrolase activity, acting on carbon-nitrogen (but not peptide) bonds"/>
    <property type="evidence" value="ECO:0007669"/>
    <property type="project" value="InterPro"/>
</dbReference>
<feature type="compositionally biased region" description="Basic and acidic residues" evidence="1">
    <location>
        <begin position="1"/>
        <end position="16"/>
    </location>
</feature>
<keyword evidence="3" id="KW-0378">Hydrolase</keyword>
<dbReference type="OrthoDB" id="42910at2157"/>
<evidence type="ECO:0000313" key="3">
    <source>
        <dbReference type="EMBL" id="MXR42646.1"/>
    </source>
</evidence>
<name>A0A6B0SYQ2_9EURY</name>
<dbReference type="InterPro" id="IPR032466">
    <property type="entry name" value="Metal_Hydrolase"/>
</dbReference>
<dbReference type="Pfam" id="PF01979">
    <property type="entry name" value="Amidohydro_1"/>
    <property type="match status" value="1"/>
</dbReference>
<dbReference type="AlphaFoldDB" id="A0A6B0SYQ2"/>
<dbReference type="SUPFAM" id="SSF51556">
    <property type="entry name" value="Metallo-dependent hydrolases"/>
    <property type="match status" value="1"/>
</dbReference>
<protein>
    <submittedName>
        <fullName evidence="3">Amidohydrolase family protein</fullName>
    </submittedName>
</protein>